<evidence type="ECO:0000256" key="8">
    <source>
        <dbReference type="SAM" id="Phobius"/>
    </source>
</evidence>
<dbReference type="InterPro" id="IPR044751">
    <property type="entry name" value="Ion_transp-like_CBS"/>
</dbReference>
<evidence type="ECO:0000256" key="5">
    <source>
        <dbReference type="ARBA" id="ARBA00023122"/>
    </source>
</evidence>
<evidence type="ECO:0000256" key="3">
    <source>
        <dbReference type="ARBA" id="ARBA00022737"/>
    </source>
</evidence>
<dbReference type="SUPFAM" id="SSF54631">
    <property type="entry name" value="CBS-domain pair"/>
    <property type="match status" value="1"/>
</dbReference>
<evidence type="ECO:0000259" key="9">
    <source>
        <dbReference type="PROSITE" id="PS51371"/>
    </source>
</evidence>
<dbReference type="Gene3D" id="3.30.465.10">
    <property type="match status" value="1"/>
</dbReference>
<keyword evidence="3" id="KW-0677">Repeat</keyword>
<dbReference type="GO" id="GO:0005886">
    <property type="term" value="C:plasma membrane"/>
    <property type="evidence" value="ECO:0007669"/>
    <property type="project" value="TreeGrafter"/>
</dbReference>
<dbReference type="EMBL" id="DSZN01000109">
    <property type="protein sequence ID" value="HGQ86073.1"/>
    <property type="molecule type" value="Genomic_DNA"/>
</dbReference>
<dbReference type="InterPro" id="IPR005170">
    <property type="entry name" value="Transptr-assoc_dom"/>
</dbReference>
<sequence length="418" mass="49104">MVEIYFIVALILMFFSMFFTLSEAGIFSLSRLEIASLRNFGLSEKYFQMLKHPEELLIVIIAGNEIVDYFASFCISKGFTSLFSGKGKEIAFIVFAIIAFWLGDFFPKIVGFKFRNLIISKIFYLNYLFYEIFYPIRKIYTFIYSNLEKRFPSTPFYSHVFSPVEQIILYMLDSAYKQKKITEKEKKFIHGLFLSEKIPVSAILTPRSEIVAFKDQVVTLEFLEKIKHLPYNKFPIYKETLDDVIGILYAKDLITNFSPEILNVKKLSDFVRPAYFIPETFKVRDLLFEFQRAQIKIALVIDEYGILKGLVTLEDVLEELFGEIYEEKELKIEPFQKIGDKKWLVHGKVLLEELKVLLGIEIVEEEFQNIKTLNGFLLTLFREIPKEGDSIEYKNFKFTVKKIKGRKILFVEIEKRND</sequence>
<feature type="transmembrane region" description="Helical" evidence="8">
    <location>
        <begin position="90"/>
        <end position="106"/>
    </location>
</feature>
<dbReference type="InterPro" id="IPR016169">
    <property type="entry name" value="FAD-bd_PCMH_sub2"/>
</dbReference>
<dbReference type="PROSITE" id="PS51371">
    <property type="entry name" value="CBS"/>
    <property type="match status" value="1"/>
</dbReference>
<accession>A0A7C4JRD6</accession>
<dbReference type="GO" id="GO:0050660">
    <property type="term" value="F:flavin adenine dinucleotide binding"/>
    <property type="evidence" value="ECO:0007669"/>
    <property type="project" value="InterPro"/>
</dbReference>
<feature type="transmembrane region" description="Helical" evidence="8">
    <location>
        <begin position="6"/>
        <end position="29"/>
    </location>
</feature>
<keyword evidence="2 8" id="KW-0812">Transmembrane</keyword>
<feature type="transmembrane region" description="Helical" evidence="8">
    <location>
        <begin position="118"/>
        <end position="136"/>
    </location>
</feature>
<proteinExistence type="predicted"/>
<dbReference type="CDD" id="cd04590">
    <property type="entry name" value="CBS_pair_CorC_HlyC_assoc"/>
    <property type="match status" value="1"/>
</dbReference>
<dbReference type="InterPro" id="IPR002550">
    <property type="entry name" value="CNNM"/>
</dbReference>
<dbReference type="InterPro" id="IPR036318">
    <property type="entry name" value="FAD-bd_PCMH-like_sf"/>
</dbReference>
<dbReference type="FunFam" id="3.10.580.10:FF:000002">
    <property type="entry name" value="Magnesium/cobalt efflux protein CorC"/>
    <property type="match status" value="1"/>
</dbReference>
<keyword evidence="6 8" id="KW-0472">Membrane</keyword>
<organism evidence="10">
    <name type="scientific">Thermodesulfobacterium geofontis</name>
    <dbReference type="NCBI Taxonomy" id="1295609"/>
    <lineage>
        <taxon>Bacteria</taxon>
        <taxon>Pseudomonadati</taxon>
        <taxon>Thermodesulfobacteriota</taxon>
        <taxon>Thermodesulfobacteria</taxon>
        <taxon>Thermodesulfobacteriales</taxon>
        <taxon>Thermodesulfobacteriaceae</taxon>
        <taxon>Thermodesulfobacterium</taxon>
    </lineage>
</organism>
<reference evidence="10" key="1">
    <citation type="journal article" date="2020" name="mSystems">
        <title>Genome- and Community-Level Interaction Insights into Carbon Utilization and Element Cycling Functions of Hydrothermarchaeota in Hydrothermal Sediment.</title>
        <authorList>
            <person name="Zhou Z."/>
            <person name="Liu Y."/>
            <person name="Xu W."/>
            <person name="Pan J."/>
            <person name="Luo Z.H."/>
            <person name="Li M."/>
        </authorList>
    </citation>
    <scope>NUCLEOTIDE SEQUENCE [LARGE SCALE GENOMIC DNA]</scope>
    <source>
        <strain evidence="10">SpSt-6</strain>
    </source>
</reference>
<evidence type="ECO:0000256" key="2">
    <source>
        <dbReference type="ARBA" id="ARBA00022692"/>
    </source>
</evidence>
<dbReference type="Gene3D" id="3.10.580.10">
    <property type="entry name" value="CBS-domain"/>
    <property type="match status" value="1"/>
</dbReference>
<keyword evidence="5 7" id="KW-0129">CBS domain</keyword>
<dbReference type="AlphaFoldDB" id="A0A7C4JRD6"/>
<dbReference type="SMART" id="SM01091">
    <property type="entry name" value="CorC_HlyC"/>
    <property type="match status" value="1"/>
</dbReference>
<keyword evidence="4 8" id="KW-1133">Transmembrane helix</keyword>
<dbReference type="Pfam" id="PF03471">
    <property type="entry name" value="CorC_HlyC"/>
    <property type="match status" value="1"/>
</dbReference>
<dbReference type="Pfam" id="PF01595">
    <property type="entry name" value="CNNM"/>
    <property type="match status" value="1"/>
</dbReference>
<dbReference type="InterPro" id="IPR046342">
    <property type="entry name" value="CBS_dom_sf"/>
</dbReference>
<evidence type="ECO:0000256" key="4">
    <source>
        <dbReference type="ARBA" id="ARBA00022989"/>
    </source>
</evidence>
<comment type="subcellular location">
    <subcellularLocation>
        <location evidence="1">Membrane</location>
        <topology evidence="1">Multi-pass membrane protein</topology>
    </subcellularLocation>
</comment>
<name>A0A7C4JRD6_9BACT</name>
<dbReference type="PANTHER" id="PTHR22777">
    <property type="entry name" value="HEMOLYSIN-RELATED"/>
    <property type="match status" value="1"/>
</dbReference>
<gene>
    <name evidence="10" type="ORF">ENT66_07180</name>
</gene>
<evidence type="ECO:0000256" key="6">
    <source>
        <dbReference type="ARBA" id="ARBA00023136"/>
    </source>
</evidence>
<comment type="caution">
    <text evidence="10">The sequence shown here is derived from an EMBL/GenBank/DDBJ whole genome shotgun (WGS) entry which is preliminary data.</text>
</comment>
<evidence type="ECO:0000313" key="10">
    <source>
        <dbReference type="EMBL" id="HGQ86073.1"/>
    </source>
</evidence>
<dbReference type="InterPro" id="IPR000644">
    <property type="entry name" value="CBS_dom"/>
</dbReference>
<evidence type="ECO:0000256" key="1">
    <source>
        <dbReference type="ARBA" id="ARBA00004141"/>
    </source>
</evidence>
<evidence type="ECO:0000256" key="7">
    <source>
        <dbReference type="PROSITE-ProRule" id="PRU00703"/>
    </source>
</evidence>
<feature type="domain" description="CBS" evidence="9">
    <location>
        <begin position="270"/>
        <end position="327"/>
    </location>
</feature>
<dbReference type="SUPFAM" id="SSF56176">
    <property type="entry name" value="FAD-binding/transporter-associated domain-like"/>
    <property type="match status" value="1"/>
</dbReference>
<protein>
    <submittedName>
        <fullName evidence="10">HlyC/CorC family transporter</fullName>
    </submittedName>
</protein>
<dbReference type="PANTHER" id="PTHR22777:SF17">
    <property type="entry name" value="UPF0053 PROTEIN SLL0260"/>
    <property type="match status" value="1"/>
</dbReference>
<dbReference type="Pfam" id="PF00571">
    <property type="entry name" value="CBS"/>
    <property type="match status" value="1"/>
</dbReference>